<name>A0A8S5NKW7_9CAUD</name>
<sequence>MDDDSKNSNYVYEAWERLLEDTDETVKNFARDLVVYSFYSSGDMSGFSKFFKYVPNSWRLNSGYVDFIRTKLKDLNTRIPSPVYI</sequence>
<proteinExistence type="predicted"/>
<organism evidence="1">
    <name type="scientific">Podoviridae sp. ctsNK10</name>
    <dbReference type="NCBI Taxonomy" id="2826582"/>
    <lineage>
        <taxon>Viruses</taxon>
        <taxon>Duplodnaviria</taxon>
        <taxon>Heunggongvirae</taxon>
        <taxon>Uroviricota</taxon>
        <taxon>Caudoviricetes</taxon>
    </lineage>
</organism>
<accession>A0A8S5NKW7</accession>
<protein>
    <submittedName>
        <fullName evidence="1">Uncharacterized protein</fullName>
    </submittedName>
</protein>
<evidence type="ECO:0000313" key="1">
    <source>
        <dbReference type="EMBL" id="DAD95337.1"/>
    </source>
</evidence>
<dbReference type="EMBL" id="BK015191">
    <property type="protein sequence ID" value="DAD95337.1"/>
    <property type="molecule type" value="Genomic_DNA"/>
</dbReference>
<reference evidence="1" key="1">
    <citation type="journal article" date="2021" name="Proc. Natl. Acad. Sci. U.S.A.">
        <title>A Catalog of Tens of Thousands of Viruses from Human Metagenomes Reveals Hidden Associations with Chronic Diseases.</title>
        <authorList>
            <person name="Tisza M.J."/>
            <person name="Buck C.B."/>
        </authorList>
    </citation>
    <scope>NUCLEOTIDE SEQUENCE</scope>
    <source>
        <strain evidence="1">CtsNK10</strain>
    </source>
</reference>